<evidence type="ECO:0000313" key="2">
    <source>
        <dbReference type="Proteomes" id="UP000542342"/>
    </source>
</evidence>
<dbReference type="Proteomes" id="UP000542342">
    <property type="component" value="Unassembled WGS sequence"/>
</dbReference>
<evidence type="ECO:0000313" key="1">
    <source>
        <dbReference type="EMBL" id="MBA2225375.1"/>
    </source>
</evidence>
<organism evidence="1 2">
    <name type="scientific">Thermogemmata fonticola</name>
    <dbReference type="NCBI Taxonomy" id="2755323"/>
    <lineage>
        <taxon>Bacteria</taxon>
        <taxon>Pseudomonadati</taxon>
        <taxon>Planctomycetota</taxon>
        <taxon>Planctomycetia</taxon>
        <taxon>Gemmatales</taxon>
        <taxon>Gemmataceae</taxon>
        <taxon>Thermogemmata</taxon>
    </lineage>
</organism>
<name>A0A7V8VCA3_9BACT</name>
<proteinExistence type="predicted"/>
<dbReference type="InterPro" id="IPR036663">
    <property type="entry name" value="Fumarylacetoacetase_C_sf"/>
</dbReference>
<dbReference type="GO" id="GO:0016787">
    <property type="term" value="F:hydrolase activity"/>
    <property type="evidence" value="ECO:0007669"/>
    <property type="project" value="UniProtKB-KW"/>
</dbReference>
<reference evidence="1 2" key="1">
    <citation type="submission" date="2020-07" db="EMBL/GenBank/DDBJ databases">
        <title>Thermogemmata thermophila gen. nov., sp. nov., a novel moderate thermophilic planctomycete from a Kamchatka hot spring.</title>
        <authorList>
            <person name="Elcheninov A.G."/>
            <person name="Podosokorskaya O.A."/>
            <person name="Kovaleva O.L."/>
            <person name="Novikov A."/>
            <person name="Bonch-Osmolovskaya E.A."/>
            <person name="Toshchakov S.V."/>
            <person name="Kublanov I.V."/>
        </authorList>
    </citation>
    <scope>NUCLEOTIDE SEQUENCE [LARGE SCALE GENOMIC DNA]</scope>
    <source>
        <strain evidence="1 2">2918</strain>
    </source>
</reference>
<dbReference type="PANTHER" id="PTHR30143:SF0">
    <property type="entry name" value="2-KETO-4-PENTENOATE HYDRATASE"/>
    <property type="match status" value="1"/>
</dbReference>
<dbReference type="RefSeq" id="WP_194536805.1">
    <property type="nucleotide sequence ID" value="NZ_JACEFB010000002.1"/>
</dbReference>
<dbReference type="SUPFAM" id="SSF56529">
    <property type="entry name" value="FAH"/>
    <property type="match status" value="1"/>
</dbReference>
<dbReference type="PANTHER" id="PTHR30143">
    <property type="entry name" value="ACID HYDRATASE"/>
    <property type="match status" value="1"/>
</dbReference>
<dbReference type="GO" id="GO:0008684">
    <property type="term" value="F:2-oxopent-4-enoate hydratase activity"/>
    <property type="evidence" value="ECO:0007669"/>
    <property type="project" value="TreeGrafter"/>
</dbReference>
<dbReference type="Gene3D" id="3.90.850.10">
    <property type="entry name" value="Fumarylacetoacetase-like, C-terminal domain"/>
    <property type="match status" value="1"/>
</dbReference>
<comment type="caution">
    <text evidence="1">The sequence shown here is derived from an EMBL/GenBank/DDBJ whole genome shotgun (WGS) entry which is preliminary data.</text>
</comment>
<keyword evidence="2" id="KW-1185">Reference proteome</keyword>
<dbReference type="AlphaFoldDB" id="A0A7V8VCA3"/>
<keyword evidence="1" id="KW-0378">Hydrolase</keyword>
<dbReference type="EMBL" id="JACEFB010000002">
    <property type="protein sequence ID" value="MBA2225375.1"/>
    <property type="molecule type" value="Genomic_DNA"/>
</dbReference>
<dbReference type="InterPro" id="IPR050772">
    <property type="entry name" value="Hydratase-Decarb/MhpD_sf"/>
</dbReference>
<protein>
    <submittedName>
        <fullName evidence="1">Fumarylacetoacetate hydrolase family protein</fullName>
    </submittedName>
</protein>
<accession>A0A7V8VCA3</accession>
<sequence length="262" mass="28405">MNRITAAADYLMGLRRGRRQVPHLPEEIAPRNLQEGYQVQNAFVGRLLAWHGGKTCGYKIACTSRVAQEALGVSTPLFGRLLTATSYASGITLPADDFLVRCAEVEFGFLLGEDLPPDRDYTVESIRPWVAAVVPALEIVDHRFVDWQKVGAATLAADNAIHGAWISGPPVTDWHRFDLAQQATALIVNSQRCFPGSGAAVLGHPLAALAWLANELPRYGLSLRAGDYVSTGLTTAIYLAQPGDHLRGDFGPLGQVEVRFTS</sequence>
<dbReference type="GO" id="GO:0005737">
    <property type="term" value="C:cytoplasm"/>
    <property type="evidence" value="ECO:0007669"/>
    <property type="project" value="TreeGrafter"/>
</dbReference>
<gene>
    <name evidence="1" type="ORF">H0921_04265</name>
</gene>